<accession>A0ABY3PK25</accession>
<evidence type="ECO:0008006" key="3">
    <source>
        <dbReference type="Google" id="ProtNLM"/>
    </source>
</evidence>
<reference evidence="1 2" key="1">
    <citation type="journal article" date="2021" name="Genome Biol. Evol.">
        <title>Complete Genome Sequencing of a Novel Gloeobacter Species from a Waterfall Cave in Mexico.</title>
        <authorList>
            <person name="Saw J.H."/>
            <person name="Cardona T."/>
            <person name="Montejano G."/>
        </authorList>
    </citation>
    <scope>NUCLEOTIDE SEQUENCE [LARGE SCALE GENOMIC DNA]</scope>
    <source>
        <strain evidence="1">MG652769</strain>
    </source>
</reference>
<evidence type="ECO:0000313" key="1">
    <source>
        <dbReference type="EMBL" id="UFP94015.1"/>
    </source>
</evidence>
<gene>
    <name evidence="1" type="ORF">ISF26_19970</name>
</gene>
<dbReference type="RefSeq" id="WP_230841074.1">
    <property type="nucleotide sequence ID" value="NZ_CP063845.1"/>
</dbReference>
<proteinExistence type="predicted"/>
<keyword evidence="2" id="KW-1185">Reference proteome</keyword>
<evidence type="ECO:0000313" key="2">
    <source>
        <dbReference type="Proteomes" id="UP001054846"/>
    </source>
</evidence>
<sequence length="67" mass="7216">MDKSTLRVLLALERRWLSLKAALLGTTALALLNTDWSQWLPAAEPARALLSAVLGMAALALVTIESK</sequence>
<dbReference type="Proteomes" id="UP001054846">
    <property type="component" value="Chromosome"/>
</dbReference>
<protein>
    <recommendedName>
        <fullName evidence="3">Holin</fullName>
    </recommendedName>
</protein>
<dbReference type="EMBL" id="CP063845">
    <property type="protein sequence ID" value="UFP94015.1"/>
    <property type="molecule type" value="Genomic_DNA"/>
</dbReference>
<organism evidence="1 2">
    <name type="scientific">Gloeobacter morelensis MG652769</name>
    <dbReference type="NCBI Taxonomy" id="2781736"/>
    <lineage>
        <taxon>Bacteria</taxon>
        <taxon>Bacillati</taxon>
        <taxon>Cyanobacteriota</taxon>
        <taxon>Cyanophyceae</taxon>
        <taxon>Gloeobacterales</taxon>
        <taxon>Gloeobacteraceae</taxon>
        <taxon>Gloeobacter</taxon>
        <taxon>Gloeobacter morelensis</taxon>
    </lineage>
</organism>
<name>A0ABY3PK25_9CYAN</name>